<evidence type="ECO:0000256" key="1">
    <source>
        <dbReference type="ARBA" id="ARBA00004167"/>
    </source>
</evidence>
<evidence type="ECO:0000256" key="3">
    <source>
        <dbReference type="ARBA" id="ARBA00023157"/>
    </source>
</evidence>
<name>A0AAD8E1A3_MYTSE</name>
<comment type="caution">
    <text evidence="6">The sequence shown here is derived from an EMBL/GenBank/DDBJ whole genome shotgun (WGS) entry which is preliminary data.</text>
</comment>
<dbReference type="PROSITE" id="PS50835">
    <property type="entry name" value="IG_LIKE"/>
    <property type="match status" value="4"/>
</dbReference>
<dbReference type="SUPFAM" id="SSF48726">
    <property type="entry name" value="Immunoglobulin"/>
    <property type="match status" value="4"/>
</dbReference>
<evidence type="ECO:0000256" key="2">
    <source>
        <dbReference type="ARBA" id="ARBA00023136"/>
    </source>
</evidence>
<dbReference type="InterPro" id="IPR013162">
    <property type="entry name" value="CD80_C2-set"/>
</dbReference>
<dbReference type="CDD" id="cd00096">
    <property type="entry name" value="Ig"/>
    <property type="match status" value="3"/>
</dbReference>
<accession>A0AAD8E1A3</accession>
<dbReference type="InterPro" id="IPR007110">
    <property type="entry name" value="Ig-like_dom"/>
</dbReference>
<protein>
    <recommendedName>
        <fullName evidence="5">Ig-like domain-containing protein</fullName>
    </recommendedName>
</protein>
<proteinExistence type="predicted"/>
<dbReference type="SMART" id="SM00409">
    <property type="entry name" value="IG"/>
    <property type="match status" value="4"/>
</dbReference>
<comment type="subcellular location">
    <subcellularLocation>
        <location evidence="1">Membrane</location>
        <topology evidence="1">Single-pass membrane protein</topology>
    </subcellularLocation>
</comment>
<organism evidence="6 7">
    <name type="scientific">Mythimna separata</name>
    <name type="common">Oriental armyworm</name>
    <name type="synonym">Pseudaletia separata</name>
    <dbReference type="NCBI Taxonomy" id="271217"/>
    <lineage>
        <taxon>Eukaryota</taxon>
        <taxon>Metazoa</taxon>
        <taxon>Ecdysozoa</taxon>
        <taxon>Arthropoda</taxon>
        <taxon>Hexapoda</taxon>
        <taxon>Insecta</taxon>
        <taxon>Pterygota</taxon>
        <taxon>Neoptera</taxon>
        <taxon>Endopterygota</taxon>
        <taxon>Lepidoptera</taxon>
        <taxon>Glossata</taxon>
        <taxon>Ditrysia</taxon>
        <taxon>Noctuoidea</taxon>
        <taxon>Noctuidae</taxon>
        <taxon>Noctuinae</taxon>
        <taxon>Hadenini</taxon>
        <taxon>Mythimna</taxon>
    </lineage>
</organism>
<reference evidence="6" key="1">
    <citation type="submission" date="2023-03" db="EMBL/GenBank/DDBJ databases">
        <title>Chromosome-level genomes of two armyworms, Mythimna separata and Mythimna loreyi, provide insights into the biosynthesis and reception of sex pheromones.</title>
        <authorList>
            <person name="Zhao H."/>
        </authorList>
    </citation>
    <scope>NUCLEOTIDE SEQUENCE</scope>
    <source>
        <strain evidence="6">BeijingLab</strain>
        <tissue evidence="6">Pupa</tissue>
    </source>
</reference>
<feature type="domain" description="Ig-like" evidence="5">
    <location>
        <begin position="11"/>
        <end position="123"/>
    </location>
</feature>
<feature type="domain" description="Ig-like" evidence="5">
    <location>
        <begin position="339"/>
        <end position="432"/>
    </location>
</feature>
<evidence type="ECO:0000313" key="6">
    <source>
        <dbReference type="EMBL" id="KAJ8736842.1"/>
    </source>
</evidence>
<feature type="chain" id="PRO_5042038377" description="Ig-like domain-containing protein" evidence="4">
    <location>
        <begin position="18"/>
        <end position="649"/>
    </location>
</feature>
<dbReference type="PANTHER" id="PTHR23278:SF19">
    <property type="entry name" value="OBSCURIN"/>
    <property type="match status" value="1"/>
</dbReference>
<dbReference type="Pfam" id="PF13927">
    <property type="entry name" value="Ig_3"/>
    <property type="match status" value="1"/>
</dbReference>
<feature type="domain" description="Ig-like" evidence="5">
    <location>
        <begin position="137"/>
        <end position="232"/>
    </location>
</feature>
<evidence type="ECO:0000256" key="4">
    <source>
        <dbReference type="SAM" id="SignalP"/>
    </source>
</evidence>
<feature type="signal peptide" evidence="4">
    <location>
        <begin position="1"/>
        <end position="17"/>
    </location>
</feature>
<dbReference type="Gene3D" id="2.60.40.10">
    <property type="entry name" value="Immunoglobulins"/>
    <property type="match status" value="4"/>
</dbReference>
<keyword evidence="3" id="KW-1015">Disulfide bond</keyword>
<dbReference type="InterPro" id="IPR003599">
    <property type="entry name" value="Ig_sub"/>
</dbReference>
<gene>
    <name evidence="6" type="ORF">PYW07_000113</name>
</gene>
<dbReference type="InterPro" id="IPR036179">
    <property type="entry name" value="Ig-like_dom_sf"/>
</dbReference>
<dbReference type="Pfam" id="PF08205">
    <property type="entry name" value="C2-set_2"/>
    <property type="match status" value="1"/>
</dbReference>
<keyword evidence="4" id="KW-0732">Signal</keyword>
<evidence type="ECO:0000259" key="5">
    <source>
        <dbReference type="PROSITE" id="PS50835"/>
    </source>
</evidence>
<dbReference type="Proteomes" id="UP001231518">
    <property type="component" value="Chromosome 1"/>
</dbReference>
<keyword evidence="2" id="KW-0472">Membrane</keyword>
<sequence>MLIFLVLLSLPANNAEQAVNKADAVLLRAVRGLDARLPCGQGKLFLDGPESYVLWLKNDKDFMYRFPSDDYEKRRATRDYMFGTPCESSFCHDNTSLVIKNASDRDQGLYRCRVHYQASPSVDFAIELRIVESSGLPKLYDGNGERLNKGFIGPLPLGSDITLICEIDDKDPNTEVYWRRNGILVEHSYMSRPGKLRVDITLRNLSRNELDAHYECLAQNSDVSEPLSASVTIKMYLAPMSVEIRMDNNYDFEAGQPRVVDCVVVGCVPPPAITWTLGKKVVRPSVHKELHDGNYTVSSLSLAPSLRDHHNELVCTAHNSHMAESVFQDKVTISVGYRPTCQIGREEMIGAVVREAETVKCVVDAYPEPKQFTWTFPDSKTLYTSVTKLPNYPNRYTSTLTWLAREDDIGKLMCRASNAFGEQKKPCTFNVTAGGPPDLPECNVRRTYPNSLRVQCVKGWDGGRPQMIHLDIVDEDGTRIKNFTDRSGHFFIPNIVNKKNITAVLYATNSRGTSVGRIIYLQSLKAFSDGNNFIQSTWMPYIEGLAGAVALFIAAASITLGLKILCSRSDDADVINPDIVPRTDGLFYRESDTIGDERLHGPTDSCVNHPAACQNQYSPSPLPTCRVLVGHGPHSSLDACPSSQHSYYV</sequence>
<keyword evidence="7" id="KW-1185">Reference proteome</keyword>
<evidence type="ECO:0000313" key="7">
    <source>
        <dbReference type="Proteomes" id="UP001231518"/>
    </source>
</evidence>
<dbReference type="EMBL" id="JARGEI010000001">
    <property type="protein sequence ID" value="KAJ8736842.1"/>
    <property type="molecule type" value="Genomic_DNA"/>
</dbReference>
<dbReference type="InterPro" id="IPR013783">
    <property type="entry name" value="Ig-like_fold"/>
</dbReference>
<dbReference type="AlphaFoldDB" id="A0AAD8E1A3"/>
<feature type="domain" description="Ig-like" evidence="5">
    <location>
        <begin position="239"/>
        <end position="334"/>
    </location>
</feature>
<dbReference type="PANTHER" id="PTHR23278">
    <property type="entry name" value="SIDESTEP PROTEIN"/>
    <property type="match status" value="1"/>
</dbReference>
<dbReference type="GO" id="GO:0016020">
    <property type="term" value="C:membrane"/>
    <property type="evidence" value="ECO:0007669"/>
    <property type="project" value="UniProtKB-SubCell"/>
</dbReference>